<dbReference type="KEGG" id="mav:MAV_1070"/>
<dbReference type="AlphaFoldDB" id="A0A0H3A0D1"/>
<organism evidence="2 3">
    <name type="scientific">Mycobacterium avium (strain 104)</name>
    <dbReference type="NCBI Taxonomy" id="243243"/>
    <lineage>
        <taxon>Bacteria</taxon>
        <taxon>Bacillati</taxon>
        <taxon>Actinomycetota</taxon>
        <taxon>Actinomycetes</taxon>
        <taxon>Mycobacteriales</taxon>
        <taxon>Mycobacteriaceae</taxon>
        <taxon>Mycobacterium</taxon>
        <taxon>Mycobacterium avium complex (MAC)</taxon>
    </lineage>
</organism>
<accession>A0A0H3A0D1</accession>
<proteinExistence type="predicted"/>
<evidence type="ECO:0000313" key="2">
    <source>
        <dbReference type="EMBL" id="ABK68503.1"/>
    </source>
</evidence>
<name>A0A0H3A0D1_MYCA1</name>
<dbReference type="EMBL" id="CP000479">
    <property type="protein sequence ID" value="ABK68503.1"/>
    <property type="molecule type" value="Genomic_DNA"/>
</dbReference>
<evidence type="ECO:0000256" key="1">
    <source>
        <dbReference type="SAM" id="MobiDB-lite"/>
    </source>
</evidence>
<feature type="region of interest" description="Disordered" evidence="1">
    <location>
        <begin position="1"/>
        <end position="21"/>
    </location>
</feature>
<gene>
    <name evidence="2" type="ordered locus">MAV_1070</name>
</gene>
<dbReference type="HOGENOM" id="CLU_3185998_0_0_11"/>
<protein>
    <submittedName>
        <fullName evidence="2">Uncharacterized protein</fullName>
    </submittedName>
</protein>
<reference evidence="2 3" key="1">
    <citation type="submission" date="2006-10" db="EMBL/GenBank/DDBJ databases">
        <authorList>
            <person name="Fleischmann R.D."/>
            <person name="Dodson R.J."/>
            <person name="Haft D.H."/>
            <person name="Merkel J.S."/>
            <person name="Nelson W.C."/>
            <person name="Fraser C.M."/>
        </authorList>
    </citation>
    <scope>NUCLEOTIDE SEQUENCE [LARGE SCALE GENOMIC DNA]</scope>
    <source>
        <strain evidence="2 3">104</strain>
    </source>
</reference>
<evidence type="ECO:0000313" key="3">
    <source>
        <dbReference type="Proteomes" id="UP000001574"/>
    </source>
</evidence>
<sequence>MPAGRSAGRVNRRDTPSLPAARLARRRAAGTLTWLDDWALCVGGRR</sequence>
<dbReference type="Proteomes" id="UP000001574">
    <property type="component" value="Chromosome"/>
</dbReference>